<dbReference type="InterPro" id="IPR016181">
    <property type="entry name" value="Acyl_CoA_acyltransferase"/>
</dbReference>
<keyword evidence="5" id="KW-1185">Reference proteome</keyword>
<dbReference type="PANTHER" id="PTHR43420">
    <property type="entry name" value="ACETYLTRANSFERASE"/>
    <property type="match status" value="1"/>
</dbReference>
<dbReference type="Pfam" id="PF08445">
    <property type="entry name" value="FR47"/>
    <property type="match status" value="1"/>
</dbReference>
<dbReference type="EC" id="2.3.1.-" evidence="4"/>
<dbReference type="EMBL" id="JALPRY010000001">
    <property type="protein sequence ID" value="MCK8778414.1"/>
    <property type="molecule type" value="Genomic_DNA"/>
</dbReference>
<gene>
    <name evidence="4" type="ORF">M0654_00320</name>
</gene>
<proteinExistence type="predicted"/>
<evidence type="ECO:0000259" key="3">
    <source>
        <dbReference type="PROSITE" id="PS51186"/>
    </source>
</evidence>
<evidence type="ECO:0000256" key="2">
    <source>
        <dbReference type="ARBA" id="ARBA00023315"/>
    </source>
</evidence>
<comment type="caution">
    <text evidence="4">The sequence shown here is derived from an EMBL/GenBank/DDBJ whole genome shotgun (WGS) entry which is preliminary data.</text>
</comment>
<dbReference type="InterPro" id="IPR013653">
    <property type="entry name" value="GCN5-like_dom"/>
</dbReference>
<dbReference type="SUPFAM" id="SSF55729">
    <property type="entry name" value="Acyl-CoA N-acyltransferases (Nat)"/>
    <property type="match status" value="1"/>
</dbReference>
<reference evidence="4 5" key="1">
    <citation type="submission" date="2022-04" db="EMBL/GenBank/DDBJ databases">
        <title>Rhizobium coralii sp. nov., isolated from coral Turbinaria peltata.</title>
        <authorList>
            <person name="Sun H."/>
        </authorList>
    </citation>
    <scope>NUCLEOTIDE SEQUENCE [LARGE SCALE GENOMIC DNA]</scope>
    <source>
        <strain evidence="4 5">NTR19</strain>
    </source>
</reference>
<name>A0ABT0IKL2_9HYPH</name>
<protein>
    <submittedName>
        <fullName evidence="4">GNAT family N-acetyltransferase</fullName>
        <ecNumber evidence="4">2.3.1.-</ecNumber>
    </submittedName>
</protein>
<dbReference type="CDD" id="cd04301">
    <property type="entry name" value="NAT_SF"/>
    <property type="match status" value="1"/>
</dbReference>
<dbReference type="Gene3D" id="3.40.630.30">
    <property type="match status" value="1"/>
</dbReference>
<keyword evidence="1 4" id="KW-0808">Transferase</keyword>
<dbReference type="PROSITE" id="PS51186">
    <property type="entry name" value="GNAT"/>
    <property type="match status" value="1"/>
</dbReference>
<dbReference type="RefSeq" id="WP_248681338.1">
    <property type="nucleotide sequence ID" value="NZ_JALPRY010000001.1"/>
</dbReference>
<evidence type="ECO:0000256" key="1">
    <source>
        <dbReference type="ARBA" id="ARBA00022679"/>
    </source>
</evidence>
<evidence type="ECO:0000313" key="5">
    <source>
        <dbReference type="Proteomes" id="UP001202827"/>
    </source>
</evidence>
<keyword evidence="2 4" id="KW-0012">Acyltransferase</keyword>
<dbReference type="InterPro" id="IPR050680">
    <property type="entry name" value="YpeA/RimI_acetyltransf"/>
</dbReference>
<dbReference type="InterPro" id="IPR000182">
    <property type="entry name" value="GNAT_dom"/>
</dbReference>
<dbReference type="PANTHER" id="PTHR43420:SF3">
    <property type="entry name" value="N-ACETYLTRANSFERASE DOMAIN-CONTAINING PROTEIN"/>
    <property type="match status" value="1"/>
</dbReference>
<dbReference type="GO" id="GO:0016746">
    <property type="term" value="F:acyltransferase activity"/>
    <property type="evidence" value="ECO:0007669"/>
    <property type="project" value="UniProtKB-KW"/>
</dbReference>
<organism evidence="4 5">
    <name type="scientific">Neorhizobium turbinariae</name>
    <dbReference type="NCBI Taxonomy" id="2937795"/>
    <lineage>
        <taxon>Bacteria</taxon>
        <taxon>Pseudomonadati</taxon>
        <taxon>Pseudomonadota</taxon>
        <taxon>Alphaproteobacteria</taxon>
        <taxon>Hyphomicrobiales</taxon>
        <taxon>Rhizobiaceae</taxon>
        <taxon>Rhizobium/Agrobacterium group</taxon>
        <taxon>Neorhizobium</taxon>
    </lineage>
</organism>
<evidence type="ECO:0000313" key="4">
    <source>
        <dbReference type="EMBL" id="MCK8778414.1"/>
    </source>
</evidence>
<accession>A0ABT0IKL2</accession>
<dbReference type="Proteomes" id="UP001202827">
    <property type="component" value="Unassembled WGS sequence"/>
</dbReference>
<feature type="domain" description="N-acetyltransferase" evidence="3">
    <location>
        <begin position="98"/>
        <end position="226"/>
    </location>
</feature>
<sequence>MMHVLDRPVWNALATVHAGFAQGSELAKRYDPTIVPFAAPADLTQASLDALASLPAPSEVMVIVESQPVETPPSLETVMDAVLVQMVAEKPFEPIEDPRIKPLGEADAEEMLELANLTKPGPFTLRARALGTFWGIRESGRLVAMAGQRMRQPGYAELSGLCTRPEFQGQGLGKTMMRFVAGEISARGDAVFLHAYRSNVGAIAMYEKMGFSLRREMHMRVTKRPN</sequence>